<evidence type="ECO:0000313" key="4">
    <source>
        <dbReference type="Proteomes" id="UP000078454"/>
    </source>
</evidence>
<evidence type="ECO:0000313" key="3">
    <source>
        <dbReference type="EMBL" id="OAS16037.1"/>
    </source>
</evidence>
<comment type="caution">
    <text evidence="3">The sequence shown here is derived from an EMBL/GenBank/DDBJ whole genome shotgun (WGS) entry which is preliminary data.</text>
</comment>
<name>A0A198A4H6_9BACL</name>
<sequence length="145" mass="16222">MKFVSKLKTEEGFTATFFAISMPVIITIMGIAVDASYIIYNRIRLDMVADSAARAAIHSLDLSKWYGERKVVLNSDKAFQMVNELMSVNMPGAKLTKMEIPSESPNMCIIDVEAQVPLFFLRIFNKSSFTIHANARSIGYDLSQS</sequence>
<dbReference type="Proteomes" id="UP000078454">
    <property type="component" value="Unassembled WGS sequence"/>
</dbReference>
<reference evidence="3 4" key="1">
    <citation type="submission" date="2016-05" db="EMBL/GenBank/DDBJ databases">
        <title>Paenibacillus sp. 1ZS3-15 nov., isolated from the rhizosphere soil.</title>
        <authorList>
            <person name="Zhang X.X."/>
            <person name="Zhang J."/>
        </authorList>
    </citation>
    <scope>NUCLEOTIDE SEQUENCE [LARGE SCALE GENOMIC DNA]</scope>
    <source>
        <strain evidence="3 4">1ZS3-15</strain>
    </source>
</reference>
<dbReference type="EMBL" id="LYPB01000077">
    <property type="protein sequence ID" value="OAS16037.1"/>
    <property type="molecule type" value="Genomic_DNA"/>
</dbReference>
<feature type="transmembrane region" description="Helical" evidence="1">
    <location>
        <begin position="12"/>
        <end position="40"/>
    </location>
</feature>
<protein>
    <recommendedName>
        <fullName evidence="2">Putative Flp pilus-assembly TadG-like N-terminal domain-containing protein</fullName>
    </recommendedName>
</protein>
<dbReference type="Pfam" id="PF13400">
    <property type="entry name" value="Tad"/>
    <property type="match status" value="1"/>
</dbReference>
<dbReference type="RefSeq" id="WP_068667651.1">
    <property type="nucleotide sequence ID" value="NZ_LYPB01000077.1"/>
</dbReference>
<feature type="domain" description="Putative Flp pilus-assembly TadG-like N-terminal" evidence="2">
    <location>
        <begin position="15"/>
        <end position="56"/>
    </location>
</feature>
<dbReference type="InterPro" id="IPR028087">
    <property type="entry name" value="Tad_N"/>
</dbReference>
<dbReference type="STRING" id="1850517.A8708_05515"/>
<dbReference type="OrthoDB" id="2883022at2"/>
<keyword evidence="4" id="KW-1185">Reference proteome</keyword>
<keyword evidence="1" id="KW-0812">Transmembrane</keyword>
<proteinExistence type="predicted"/>
<gene>
    <name evidence="3" type="ORF">A8708_05515</name>
</gene>
<evidence type="ECO:0000259" key="2">
    <source>
        <dbReference type="Pfam" id="PF13400"/>
    </source>
</evidence>
<accession>A0A198A4H6</accession>
<dbReference type="AlphaFoldDB" id="A0A198A4H6"/>
<evidence type="ECO:0000256" key="1">
    <source>
        <dbReference type="SAM" id="Phobius"/>
    </source>
</evidence>
<organism evidence="3 4">
    <name type="scientific">Paenibacillus oryzisoli</name>
    <dbReference type="NCBI Taxonomy" id="1850517"/>
    <lineage>
        <taxon>Bacteria</taxon>
        <taxon>Bacillati</taxon>
        <taxon>Bacillota</taxon>
        <taxon>Bacilli</taxon>
        <taxon>Bacillales</taxon>
        <taxon>Paenibacillaceae</taxon>
        <taxon>Paenibacillus</taxon>
    </lineage>
</organism>
<keyword evidence="1" id="KW-0472">Membrane</keyword>
<keyword evidence="1" id="KW-1133">Transmembrane helix</keyword>